<dbReference type="RefSeq" id="XP_060123269.1">
    <property type="nucleotide sequence ID" value="XM_060267286.1"/>
</dbReference>
<accession>A0AAF0F8R1</accession>
<dbReference type="GeneID" id="85227009"/>
<dbReference type="EMBL" id="CP119963">
    <property type="protein sequence ID" value="WFD40372.1"/>
    <property type="molecule type" value="Genomic_DNA"/>
</dbReference>
<protein>
    <submittedName>
        <fullName evidence="2">Uncharacterized protein</fullName>
    </submittedName>
</protein>
<dbReference type="Proteomes" id="UP001217754">
    <property type="component" value="Chromosome 6"/>
</dbReference>
<evidence type="ECO:0000256" key="1">
    <source>
        <dbReference type="SAM" id="MobiDB-lite"/>
    </source>
</evidence>
<sequence length="86" mass="8923">MASAPPASVPDAAGDVSVSPAGAALQARPKQEAHTLAALERLLAELETTHLPATRQAGDAMLEKVHPPERRCDVAQRAAGADTQYV</sequence>
<proteinExistence type="predicted"/>
<dbReference type="AlphaFoldDB" id="A0AAF0F8R1"/>
<feature type="compositionally biased region" description="Low complexity" evidence="1">
    <location>
        <begin position="1"/>
        <end position="16"/>
    </location>
</feature>
<evidence type="ECO:0000313" key="2">
    <source>
        <dbReference type="EMBL" id="WFD40372.1"/>
    </source>
</evidence>
<name>A0AAF0F8R1_9BASI</name>
<evidence type="ECO:0000313" key="3">
    <source>
        <dbReference type="Proteomes" id="UP001217754"/>
    </source>
</evidence>
<feature type="region of interest" description="Disordered" evidence="1">
    <location>
        <begin position="1"/>
        <end position="29"/>
    </location>
</feature>
<keyword evidence="3" id="KW-1185">Reference proteome</keyword>
<reference evidence="2" key="1">
    <citation type="submission" date="2023-03" db="EMBL/GenBank/DDBJ databases">
        <title>Mating type loci evolution in Malassezia.</title>
        <authorList>
            <person name="Coelho M.A."/>
        </authorList>
    </citation>
    <scope>NUCLEOTIDE SEQUENCE</scope>
    <source>
        <strain evidence="2">CBS 9431</strain>
    </source>
</reference>
<organism evidence="2 3">
    <name type="scientific">Malassezia japonica</name>
    <dbReference type="NCBI Taxonomy" id="223818"/>
    <lineage>
        <taxon>Eukaryota</taxon>
        <taxon>Fungi</taxon>
        <taxon>Dikarya</taxon>
        <taxon>Basidiomycota</taxon>
        <taxon>Ustilaginomycotina</taxon>
        <taxon>Malasseziomycetes</taxon>
        <taxon>Malasseziales</taxon>
        <taxon>Malasseziaceae</taxon>
        <taxon>Malassezia</taxon>
    </lineage>
</organism>
<gene>
    <name evidence="2" type="ORF">MJAP1_003358</name>
</gene>